<accession>A0A2G7FQ00</accession>
<evidence type="ECO:0000259" key="1">
    <source>
        <dbReference type="Pfam" id="PF01965"/>
    </source>
</evidence>
<reference evidence="2 3" key="1">
    <citation type="submission" date="2017-05" db="EMBL/GenBank/DDBJ databases">
        <title>Genome sequence for an aflatoxigenic pathogen of Argentinian peanut, Aspergillus arachidicola.</title>
        <authorList>
            <person name="Moore G."/>
            <person name="Beltz S.B."/>
            <person name="Mack B.M."/>
        </authorList>
    </citation>
    <scope>NUCLEOTIDE SEQUENCE [LARGE SCALE GENOMIC DNA]</scope>
    <source>
        <strain evidence="2 3">CBS 117610</strain>
    </source>
</reference>
<dbReference type="PANTHER" id="PTHR43130:SF7">
    <property type="entry name" value="DJ-1_PFPI DOMAIN-CONTAINING PROTEIN"/>
    <property type="match status" value="1"/>
</dbReference>
<proteinExistence type="predicted"/>
<dbReference type="PANTHER" id="PTHR43130">
    <property type="entry name" value="ARAC-FAMILY TRANSCRIPTIONAL REGULATOR"/>
    <property type="match status" value="1"/>
</dbReference>
<comment type="caution">
    <text evidence="2">The sequence shown here is derived from an EMBL/GenBank/DDBJ whole genome shotgun (WGS) entry which is preliminary data.</text>
</comment>
<dbReference type="EMBL" id="NEXV01000535">
    <property type="protein sequence ID" value="PIG81871.1"/>
    <property type="molecule type" value="Genomic_DNA"/>
</dbReference>
<dbReference type="Pfam" id="PF01965">
    <property type="entry name" value="DJ-1_PfpI"/>
    <property type="match status" value="1"/>
</dbReference>
<feature type="domain" description="DJ-1/PfpI" evidence="1">
    <location>
        <begin position="52"/>
        <end position="173"/>
    </location>
</feature>
<dbReference type="InterPro" id="IPR002818">
    <property type="entry name" value="DJ-1/PfpI"/>
</dbReference>
<gene>
    <name evidence="2" type="ORF">AARAC_003697</name>
</gene>
<sequence>MAPFQLGIVLYDFQLLDVAGPVDLLISGSKTMLSHINRDGFVADELVDQGIDINFHYIAPTMDIVCLMSGFKIQPTTTFAECPKLDGILLGGPGPELLPRILHRKVDEVDYFFTTCTGGIVAAKAGLLRGKRATTNWEFLDYVKEECPETTWETARWVIDGKFWTGGPAFAGIDMFEHWLEGRRSDAVVALSRASLAYQPRDINGKEI</sequence>
<dbReference type="InterPro" id="IPR029062">
    <property type="entry name" value="Class_I_gatase-like"/>
</dbReference>
<organism evidence="2 3">
    <name type="scientific">Aspergillus arachidicola</name>
    <dbReference type="NCBI Taxonomy" id="656916"/>
    <lineage>
        <taxon>Eukaryota</taxon>
        <taxon>Fungi</taxon>
        <taxon>Dikarya</taxon>
        <taxon>Ascomycota</taxon>
        <taxon>Pezizomycotina</taxon>
        <taxon>Eurotiomycetes</taxon>
        <taxon>Eurotiomycetidae</taxon>
        <taxon>Eurotiales</taxon>
        <taxon>Aspergillaceae</taxon>
        <taxon>Aspergillus</taxon>
        <taxon>Aspergillus subgen. Circumdati</taxon>
    </lineage>
</organism>
<evidence type="ECO:0000313" key="3">
    <source>
        <dbReference type="Proteomes" id="UP000231358"/>
    </source>
</evidence>
<name>A0A2G7FQ00_9EURO</name>
<dbReference type="InterPro" id="IPR052158">
    <property type="entry name" value="INH-QAR"/>
</dbReference>
<protein>
    <submittedName>
        <fullName evidence="2">ThiJ/PfpI family transcriptional regulator</fullName>
    </submittedName>
</protein>
<dbReference type="Proteomes" id="UP000231358">
    <property type="component" value="Unassembled WGS sequence"/>
</dbReference>
<dbReference type="AlphaFoldDB" id="A0A2G7FQ00"/>
<keyword evidence="3" id="KW-1185">Reference proteome</keyword>
<dbReference type="SUPFAM" id="SSF52317">
    <property type="entry name" value="Class I glutamine amidotransferase-like"/>
    <property type="match status" value="1"/>
</dbReference>
<dbReference type="Gene3D" id="3.40.50.880">
    <property type="match status" value="1"/>
</dbReference>
<evidence type="ECO:0000313" key="2">
    <source>
        <dbReference type="EMBL" id="PIG81871.1"/>
    </source>
</evidence>